<sequence length="310" mass="34660">MAMTRGEASAQLRSIYLAPRLGERLYGRMPTFPVAASGAVRLNRNGLTLVEEQNIGADWVRRGLYHRRQDWCDQGWRILDWALDQQEAEGGWACRDPFHSAMRYLQALTLALLLDPQRITRQRMRCCGRALNWMTSRPVERRGLRHDARYGHRQWMAACLYQCAAVLFGRPRFHARAAKHALLAMSSQRPDGVYPELGGYDVAYQIYGSSFAQRFLMLCEDAAMVDLAEGSLRRALEWYVARMDPRSGIVSTLGSSRVSMEMGHGGHGKRVSYPRAVEVFTIAALMEGGEGFEAAALASMAAAKAKGQAA</sequence>
<evidence type="ECO:0000313" key="2">
    <source>
        <dbReference type="Proteomes" id="UP000677537"/>
    </source>
</evidence>
<comment type="caution">
    <text evidence="1">The sequence shown here is derived from an EMBL/GenBank/DDBJ whole genome shotgun (WGS) entry which is preliminary data.</text>
</comment>
<accession>A0A940N1V4</accession>
<dbReference type="AlphaFoldDB" id="A0A940N1V4"/>
<gene>
    <name evidence="1" type="ORF">J5Y10_26860</name>
</gene>
<dbReference type="SUPFAM" id="SSF48230">
    <property type="entry name" value="Chondroitin AC/alginate lyase"/>
    <property type="match status" value="1"/>
</dbReference>
<reference evidence="1" key="1">
    <citation type="submission" date="2021-03" db="EMBL/GenBank/DDBJ databases">
        <authorList>
            <person name="So Y."/>
        </authorList>
    </citation>
    <scope>NUCLEOTIDE SEQUENCE</scope>
    <source>
        <strain evidence="1">SG15</strain>
    </source>
</reference>
<keyword evidence="2" id="KW-1185">Reference proteome</keyword>
<dbReference type="Proteomes" id="UP000677537">
    <property type="component" value="Unassembled WGS sequence"/>
</dbReference>
<evidence type="ECO:0000313" key="1">
    <source>
        <dbReference type="EMBL" id="MBP0496431.1"/>
    </source>
</evidence>
<name>A0A940N1V4_9PROT</name>
<protein>
    <submittedName>
        <fullName evidence="1">Uncharacterized protein</fullName>
    </submittedName>
</protein>
<organism evidence="1 2">
    <name type="scientific">Roseomonas indoligenes</name>
    <dbReference type="NCBI Taxonomy" id="2820811"/>
    <lineage>
        <taxon>Bacteria</taxon>
        <taxon>Pseudomonadati</taxon>
        <taxon>Pseudomonadota</taxon>
        <taxon>Alphaproteobacteria</taxon>
        <taxon>Acetobacterales</taxon>
        <taxon>Roseomonadaceae</taxon>
        <taxon>Roseomonas</taxon>
    </lineage>
</organism>
<dbReference type="EMBL" id="JAGIZA010000039">
    <property type="protein sequence ID" value="MBP0496431.1"/>
    <property type="molecule type" value="Genomic_DNA"/>
</dbReference>
<dbReference type="InterPro" id="IPR008929">
    <property type="entry name" value="Chondroitin_lyas"/>
</dbReference>
<proteinExistence type="predicted"/>